<evidence type="ECO:0000313" key="2">
    <source>
        <dbReference type="EMBL" id="GKT48747.1"/>
    </source>
</evidence>
<evidence type="ECO:0000313" key="3">
    <source>
        <dbReference type="Proteomes" id="UP001055115"/>
    </source>
</evidence>
<dbReference type="GeneID" id="73329730"/>
<dbReference type="RefSeq" id="XP_049131097.1">
    <property type="nucleotide sequence ID" value="XM_049275140.1"/>
</dbReference>
<gene>
    <name evidence="2" type="ORF">ColSpa_08928</name>
</gene>
<accession>A0AA37PAP3</accession>
<proteinExistence type="predicted"/>
<evidence type="ECO:0000256" key="1">
    <source>
        <dbReference type="SAM" id="MobiDB-lite"/>
    </source>
</evidence>
<protein>
    <submittedName>
        <fullName evidence="2">Uncharacterized protein</fullName>
    </submittedName>
</protein>
<feature type="compositionally biased region" description="Pro residues" evidence="1">
    <location>
        <begin position="84"/>
        <end position="104"/>
    </location>
</feature>
<feature type="compositionally biased region" description="Polar residues" evidence="1">
    <location>
        <begin position="110"/>
        <end position="121"/>
    </location>
</feature>
<sequence length="327" mass="35195">MKSPSPAGTTPPGDRTTSGAGIDAVVRSASSLIKDVNAEFHREMEEVLSPRTAALVAASESAKEMEYVDTPTRRPPRQKRSLPAPVPWSPPVHPAPTKPLPPVPQKKSTRSNTPSRTSVSADNGPCPALTQAPAPPQSPPPPPPVHTAGPNFYDPYPPPRVIWTNGDVTVSDFSIPKRIVRPTASMTAISLRPPTLINQTQKVRRPESAANFQSPATAEAPSRSRTPGKVVSMAELKERVEAESSDGSGSDEAIGLKTFLSEDVAVAPVSANENKEKNGKPENRDKSDRSNKSGTSEKSERSEKYNEGSKKKLFGKLFRRNKKDGEM</sequence>
<feature type="region of interest" description="Disordered" evidence="1">
    <location>
        <begin position="56"/>
        <end position="158"/>
    </location>
</feature>
<dbReference type="AlphaFoldDB" id="A0AA37PAP3"/>
<keyword evidence="3" id="KW-1185">Reference proteome</keyword>
<name>A0AA37PAP3_9PEZI</name>
<feature type="region of interest" description="Disordered" evidence="1">
    <location>
        <begin position="267"/>
        <end position="327"/>
    </location>
</feature>
<feature type="compositionally biased region" description="Basic residues" evidence="1">
    <location>
        <begin position="311"/>
        <end position="327"/>
    </location>
</feature>
<feature type="region of interest" description="Disordered" evidence="1">
    <location>
        <begin position="197"/>
        <end position="229"/>
    </location>
</feature>
<feature type="region of interest" description="Disordered" evidence="1">
    <location>
        <begin position="1"/>
        <end position="22"/>
    </location>
</feature>
<feature type="compositionally biased region" description="Pro residues" evidence="1">
    <location>
        <begin position="133"/>
        <end position="145"/>
    </location>
</feature>
<comment type="caution">
    <text evidence="2">The sequence shown here is derived from an EMBL/GenBank/DDBJ whole genome shotgun (WGS) entry which is preliminary data.</text>
</comment>
<feature type="compositionally biased region" description="Basic and acidic residues" evidence="1">
    <location>
        <begin position="273"/>
        <end position="310"/>
    </location>
</feature>
<dbReference type="EMBL" id="BQXU01000025">
    <property type="protein sequence ID" value="GKT48747.1"/>
    <property type="molecule type" value="Genomic_DNA"/>
</dbReference>
<reference evidence="2 3" key="1">
    <citation type="submission" date="2022-03" db="EMBL/GenBank/DDBJ databases">
        <title>Genome data of Colletotrichum spp.</title>
        <authorList>
            <person name="Utami Y.D."/>
            <person name="Hiruma K."/>
        </authorList>
    </citation>
    <scope>NUCLEOTIDE SEQUENCE [LARGE SCALE GENOMIC DNA]</scope>
    <source>
        <strain evidence="2 3">MAFF 239500</strain>
    </source>
</reference>
<organism evidence="2 3">
    <name type="scientific">Colletotrichum spaethianum</name>
    <dbReference type="NCBI Taxonomy" id="700344"/>
    <lineage>
        <taxon>Eukaryota</taxon>
        <taxon>Fungi</taxon>
        <taxon>Dikarya</taxon>
        <taxon>Ascomycota</taxon>
        <taxon>Pezizomycotina</taxon>
        <taxon>Sordariomycetes</taxon>
        <taxon>Hypocreomycetidae</taxon>
        <taxon>Glomerellales</taxon>
        <taxon>Glomerellaceae</taxon>
        <taxon>Colletotrichum</taxon>
        <taxon>Colletotrichum spaethianum species complex</taxon>
    </lineage>
</organism>
<dbReference type="Proteomes" id="UP001055115">
    <property type="component" value="Unassembled WGS sequence"/>
</dbReference>